<accession>A0A7S2XIK4</accession>
<feature type="region of interest" description="Disordered" evidence="1">
    <location>
        <begin position="1"/>
        <end position="29"/>
    </location>
</feature>
<gene>
    <name evidence="2" type="ORF">ASEP1449_LOCUS1664</name>
</gene>
<protein>
    <submittedName>
        <fullName evidence="2">Uncharacterized protein</fullName>
    </submittedName>
</protein>
<dbReference type="EMBL" id="HBHQ01002589">
    <property type="protein sequence ID" value="CAD9809841.1"/>
    <property type="molecule type" value="Transcribed_RNA"/>
</dbReference>
<dbReference type="AlphaFoldDB" id="A0A7S2XIK4"/>
<evidence type="ECO:0000256" key="1">
    <source>
        <dbReference type="SAM" id="MobiDB-lite"/>
    </source>
</evidence>
<evidence type="ECO:0000313" key="2">
    <source>
        <dbReference type="EMBL" id="CAD9809841.1"/>
    </source>
</evidence>
<sequence length="520" mass="57300">MSGTAHNTPEVIPAVNPSIDDNNKTNHTQPRFDIKQSAKNIFGSIFMVRGEPEGPLLHADSMPSKSVSNNSFPLNPVQDARNLNHVDDIRDPVENSRNENIIKTRPTDENVAMVISEERERESTSQFDQYTSLCEEHKRNAETRGDNSARSPSNINTMHSIMGLSEDSDDLNQTHKDEARFFNFPEEDHDPDANGYWDLQTTTTPNQVHPESHLETPKIQNLTIHKVDSSVTNDCLDGGTGKMLQKIMDEVPVFGIASPIQNACGDIPLDLGNKLIESQAQTADITTMKERNNDWHMIAVSVAASVMKAGGGSQMAESAADCVLATAEQMGGKNISIVSMAAKIATNILAGGGGEPVATAAATAIMGFITAQPKEQVSPHVTVALDRMDQIHHKPLAPHDERALALTESQELEQMQVITFVPTKVAPDPDVGNTIQAHPKYNKDADEKLLEYCEKAATYLPHYRPKRTEEHEAELRALKECVLQEATEAQGEKPLADMANIDMDLFCQHPDDWQFNDLEE</sequence>
<name>A0A7S2XIK4_9STRA</name>
<reference evidence="2" key="1">
    <citation type="submission" date="2021-01" db="EMBL/GenBank/DDBJ databases">
        <authorList>
            <person name="Corre E."/>
            <person name="Pelletier E."/>
            <person name="Niang G."/>
            <person name="Scheremetjew M."/>
            <person name="Finn R."/>
            <person name="Kale V."/>
            <person name="Holt S."/>
            <person name="Cochrane G."/>
            <person name="Meng A."/>
            <person name="Brown T."/>
            <person name="Cohen L."/>
        </authorList>
    </citation>
    <scope>NUCLEOTIDE SEQUENCE</scope>
    <source>
        <strain evidence="2">CCMP2084</strain>
    </source>
</reference>
<organism evidence="2">
    <name type="scientific">Attheya septentrionalis</name>
    <dbReference type="NCBI Taxonomy" id="420275"/>
    <lineage>
        <taxon>Eukaryota</taxon>
        <taxon>Sar</taxon>
        <taxon>Stramenopiles</taxon>
        <taxon>Ochrophyta</taxon>
        <taxon>Bacillariophyta</taxon>
        <taxon>Coscinodiscophyceae</taxon>
        <taxon>Chaetocerotophycidae</taxon>
        <taxon>Chaetocerotales</taxon>
        <taxon>Attheyaceae</taxon>
        <taxon>Attheya</taxon>
    </lineage>
</organism>
<proteinExistence type="predicted"/>